<keyword evidence="2" id="KW-1185">Reference proteome</keyword>
<dbReference type="EMBL" id="CABHOF010000027">
    <property type="protein sequence ID" value="VUX63509.1"/>
    <property type="molecule type" value="Genomic_DNA"/>
</dbReference>
<reference evidence="1 2" key="1">
    <citation type="submission" date="2019-07" db="EMBL/GenBank/DDBJ databases">
        <authorList>
            <person name="Chang H.-W."/>
            <person name="Raman A."/>
            <person name="Venkatesh S."/>
            <person name="Gehrig J."/>
        </authorList>
    </citation>
    <scope>NUCLEOTIDE SEQUENCE [LARGE SCALE GENOMIC DNA]</scope>
    <source>
        <strain evidence="1">Blautia_wexlerae_LFYP_14</strain>
    </source>
</reference>
<evidence type="ECO:0000313" key="2">
    <source>
        <dbReference type="Proteomes" id="UP000366766"/>
    </source>
</evidence>
<protein>
    <submittedName>
        <fullName evidence="1">Uncharacterized protein</fullName>
    </submittedName>
</protein>
<sequence length="136" mass="15951">MQQRSEMQQRQGYQAVEKLRETLDEKYLWEVILLYAGESFKTYTGLPFTYEVRKGRNGDYTRELWIDRRENSKSLALSSVLLALRNIKKVGAVVDRPKALGDIRGVSYIYGMFYRFGLIDVPDTARQKMKFTGYIF</sequence>
<organism evidence="1 2">
    <name type="scientific">Blautia wexlerae</name>
    <dbReference type="NCBI Taxonomy" id="418240"/>
    <lineage>
        <taxon>Bacteria</taxon>
        <taxon>Bacillati</taxon>
        <taxon>Bacillota</taxon>
        <taxon>Clostridia</taxon>
        <taxon>Lachnospirales</taxon>
        <taxon>Lachnospiraceae</taxon>
        <taxon>Blautia</taxon>
    </lineage>
</organism>
<proteinExistence type="predicted"/>
<gene>
    <name evidence="1" type="ORF">BWLFYP14_00995</name>
</gene>
<dbReference type="RefSeq" id="WP_082809131.1">
    <property type="nucleotide sequence ID" value="NZ_JAAIPC010000016.1"/>
</dbReference>
<evidence type="ECO:0000313" key="1">
    <source>
        <dbReference type="EMBL" id="VUX63509.1"/>
    </source>
</evidence>
<dbReference type="Proteomes" id="UP000366766">
    <property type="component" value="Unassembled WGS sequence"/>
</dbReference>
<accession>A0A564WP00</accession>
<dbReference type="AlphaFoldDB" id="A0A564WP00"/>
<name>A0A564WP00_9FIRM</name>